<evidence type="ECO:0000259" key="4">
    <source>
        <dbReference type="PROSITE" id="PS50949"/>
    </source>
</evidence>
<keyword evidence="3" id="KW-0804">Transcription</keyword>
<dbReference type="Proteomes" id="UP000217676">
    <property type="component" value="Chromosome"/>
</dbReference>
<dbReference type="GO" id="GO:0003700">
    <property type="term" value="F:DNA-binding transcription factor activity"/>
    <property type="evidence" value="ECO:0007669"/>
    <property type="project" value="InterPro"/>
</dbReference>
<reference evidence="5 6" key="1">
    <citation type="journal article" date="2016" name="Genome Announc.">
        <title>Complete Genome Sequence of Thiostrepton-Producing Streptomyces laurentii ATCC 31255.</title>
        <authorList>
            <person name="Doi K."/>
            <person name="Fujino Y."/>
            <person name="Nagayoshi Y."/>
            <person name="Ohshima T."/>
            <person name="Ogata S."/>
        </authorList>
    </citation>
    <scope>NUCLEOTIDE SEQUENCE [LARGE SCALE GENOMIC DNA]</scope>
    <source>
        <strain evidence="5 6">ATCC 31255</strain>
    </source>
</reference>
<dbReference type="PROSITE" id="PS50949">
    <property type="entry name" value="HTH_GNTR"/>
    <property type="match status" value="1"/>
</dbReference>
<dbReference type="Pfam" id="PF00392">
    <property type="entry name" value="GntR"/>
    <property type="match status" value="1"/>
</dbReference>
<dbReference type="EMBL" id="AP017424">
    <property type="protein sequence ID" value="BAU88098.1"/>
    <property type="molecule type" value="Genomic_DNA"/>
</dbReference>
<evidence type="ECO:0000256" key="3">
    <source>
        <dbReference type="ARBA" id="ARBA00023163"/>
    </source>
</evidence>
<feature type="domain" description="HTH gntR-type" evidence="4">
    <location>
        <begin position="188"/>
        <end position="256"/>
    </location>
</feature>
<evidence type="ECO:0000313" key="5">
    <source>
        <dbReference type="EMBL" id="BAU88098.1"/>
    </source>
</evidence>
<dbReference type="AlphaFoldDB" id="A0A169PJL9"/>
<dbReference type="SUPFAM" id="SSF46785">
    <property type="entry name" value="Winged helix' DNA-binding domain"/>
    <property type="match status" value="1"/>
</dbReference>
<organism evidence="5 6">
    <name type="scientific">Streptomyces laurentii</name>
    <dbReference type="NCBI Taxonomy" id="39478"/>
    <lineage>
        <taxon>Bacteria</taxon>
        <taxon>Bacillati</taxon>
        <taxon>Actinomycetota</taxon>
        <taxon>Actinomycetes</taxon>
        <taxon>Kitasatosporales</taxon>
        <taxon>Streptomycetaceae</taxon>
        <taxon>Streptomyces</taxon>
    </lineage>
</organism>
<dbReference type="KEGG" id="slau:SLA_7232"/>
<keyword evidence="1" id="KW-0805">Transcription regulation</keyword>
<gene>
    <name evidence="5" type="ORF">SLA_7232</name>
</gene>
<dbReference type="InterPro" id="IPR036388">
    <property type="entry name" value="WH-like_DNA-bd_sf"/>
</dbReference>
<keyword evidence="6" id="KW-1185">Reference proteome</keyword>
<keyword evidence="2" id="KW-0238">DNA-binding</keyword>
<name>A0A169PJL9_STRLU</name>
<dbReference type="Gene3D" id="1.10.10.10">
    <property type="entry name" value="Winged helix-like DNA-binding domain superfamily/Winged helix DNA-binding domain"/>
    <property type="match status" value="1"/>
</dbReference>
<proteinExistence type="predicted"/>
<evidence type="ECO:0000313" key="6">
    <source>
        <dbReference type="Proteomes" id="UP000217676"/>
    </source>
</evidence>
<dbReference type="InterPro" id="IPR036390">
    <property type="entry name" value="WH_DNA-bd_sf"/>
</dbReference>
<dbReference type="InterPro" id="IPR000524">
    <property type="entry name" value="Tscrpt_reg_HTH_GntR"/>
</dbReference>
<evidence type="ECO:0000256" key="1">
    <source>
        <dbReference type="ARBA" id="ARBA00023015"/>
    </source>
</evidence>
<accession>A0A169PJL9</accession>
<evidence type="ECO:0000256" key="2">
    <source>
        <dbReference type="ARBA" id="ARBA00023125"/>
    </source>
</evidence>
<dbReference type="GO" id="GO:0003677">
    <property type="term" value="F:DNA binding"/>
    <property type="evidence" value="ECO:0007669"/>
    <property type="project" value="UniProtKB-KW"/>
</dbReference>
<protein>
    <submittedName>
        <fullName evidence="5">GntR family transcriptional regulator</fullName>
    </submittedName>
</protein>
<sequence length="383" mass="41135">MTANTEAVPNSQKGDPIGNSVSIRLRSDLVALSRIERWHGRLSGGDTEGVLRVVTPWLQAAENHRRAAEGSPSDQVCWQDLIDQVRNSPEADFVSVSTAARLLLRDLAEAFLPGPSVSELADRIRMKITDGALPSGSLRSRVRIPAEAGLTSFARTRVDLALQDLAADGLIAVGHSYQAQVASPRKTCRQLAVATDLLRVLVSAGVYPPVSSLPTQQELSRLLVTEKPVVSRALHQLHEEGFLSVQQGLRAVVRPVPPAPVSAPPTLQSLVGRLRSAAPSSTDLDRAAIRASCHRAKVWWHRRLVPHTESLRNVRQSLVAAAADLLPLAARRHPNDPAAYAVLGLTVTAALHDLPAEREIEAWRLACVANAVLGVLDLAGDAA</sequence>